<dbReference type="Proteomes" id="UP000256373">
    <property type="component" value="Unassembled WGS sequence"/>
</dbReference>
<dbReference type="OrthoDB" id="964758at2"/>
<keyword evidence="2" id="KW-1185">Reference proteome</keyword>
<evidence type="ECO:0008006" key="3">
    <source>
        <dbReference type="Google" id="ProtNLM"/>
    </source>
</evidence>
<reference evidence="1 2" key="1">
    <citation type="submission" date="2018-07" db="EMBL/GenBank/DDBJ databases">
        <title>Dyadobacter roseus sp. nov., isolated from rose rhizosphere soil.</title>
        <authorList>
            <person name="Chen L."/>
        </authorList>
    </citation>
    <scope>NUCLEOTIDE SEQUENCE [LARGE SCALE GENOMIC DNA]</scope>
    <source>
        <strain evidence="1 2">RS19</strain>
    </source>
</reference>
<sequence>MSLIFFSAGCKKKVKPLSERIAKAWTAEAVKHNTTSVYVRGGSGNSVPGYSNFRLNLTGASNGAVYTEWDNKTFAGTWELQGDSKLILKGLNPEPSGTGGTVEFNIISIDDSKLVIKNVNPSKKTGDTINEYTLTNP</sequence>
<organism evidence="1 2">
    <name type="scientific">Dyadobacter luteus</name>
    <dbReference type="NCBI Taxonomy" id="2259619"/>
    <lineage>
        <taxon>Bacteria</taxon>
        <taxon>Pseudomonadati</taxon>
        <taxon>Bacteroidota</taxon>
        <taxon>Cytophagia</taxon>
        <taxon>Cytophagales</taxon>
        <taxon>Spirosomataceae</taxon>
        <taxon>Dyadobacter</taxon>
    </lineage>
</organism>
<dbReference type="AlphaFoldDB" id="A0A3D8Y751"/>
<accession>A0A3D8Y751</accession>
<gene>
    <name evidence="1" type="ORF">DSL64_20100</name>
</gene>
<dbReference type="EMBL" id="QNUL01000019">
    <property type="protein sequence ID" value="REA58727.1"/>
    <property type="molecule type" value="Genomic_DNA"/>
</dbReference>
<comment type="caution">
    <text evidence="1">The sequence shown here is derived from an EMBL/GenBank/DDBJ whole genome shotgun (WGS) entry which is preliminary data.</text>
</comment>
<proteinExistence type="predicted"/>
<protein>
    <recommendedName>
        <fullName evidence="3">Lipocalin-like domain-containing protein</fullName>
    </recommendedName>
</protein>
<evidence type="ECO:0000313" key="1">
    <source>
        <dbReference type="EMBL" id="REA58727.1"/>
    </source>
</evidence>
<name>A0A3D8Y751_9BACT</name>
<evidence type="ECO:0000313" key="2">
    <source>
        <dbReference type="Proteomes" id="UP000256373"/>
    </source>
</evidence>